<dbReference type="GO" id="GO:0004185">
    <property type="term" value="F:serine-type carboxypeptidase activity"/>
    <property type="evidence" value="ECO:0007669"/>
    <property type="project" value="UniProtKB-EC"/>
</dbReference>
<dbReference type="PANTHER" id="PTHR11802">
    <property type="entry name" value="SERINE PROTEASE FAMILY S10 SERINE CARBOXYPEPTIDASE"/>
    <property type="match status" value="1"/>
</dbReference>
<evidence type="ECO:0000256" key="20">
    <source>
        <dbReference type="SAM" id="SignalP"/>
    </source>
</evidence>
<dbReference type="EC" id="3.4.16.6" evidence="15"/>
<dbReference type="GO" id="GO:0006508">
    <property type="term" value="P:proteolysis"/>
    <property type="evidence" value="ECO:0007669"/>
    <property type="project" value="UniProtKB-KW"/>
</dbReference>
<dbReference type="Gene3D" id="3.40.50.1820">
    <property type="entry name" value="alpha/beta hydrolase"/>
    <property type="match status" value="1"/>
</dbReference>
<feature type="transmembrane region" description="Helical" evidence="19">
    <location>
        <begin position="512"/>
        <end position="536"/>
    </location>
</feature>
<evidence type="ECO:0000256" key="17">
    <source>
        <dbReference type="ARBA" id="ARBA00040628"/>
    </source>
</evidence>
<keyword evidence="4 21" id="KW-0121">Carboxypeptidase</keyword>
<name>A0A9P6ETI9_9AGAR</name>
<keyword evidence="8 20" id="KW-0732">Signal</keyword>
<evidence type="ECO:0000256" key="19">
    <source>
        <dbReference type="SAM" id="Phobius"/>
    </source>
</evidence>
<evidence type="ECO:0000313" key="21">
    <source>
        <dbReference type="EMBL" id="KAF9534582.1"/>
    </source>
</evidence>
<evidence type="ECO:0000256" key="6">
    <source>
        <dbReference type="ARBA" id="ARBA00022692"/>
    </source>
</evidence>
<comment type="subcellular location">
    <subcellularLocation>
        <location evidence="2">Golgi apparatus</location>
        <location evidence="2">trans-Golgi network membrane</location>
        <topology evidence="2">Single-pass type I membrane protein</topology>
    </subcellularLocation>
</comment>
<evidence type="ECO:0000256" key="5">
    <source>
        <dbReference type="ARBA" id="ARBA00022670"/>
    </source>
</evidence>
<evidence type="ECO:0000256" key="13">
    <source>
        <dbReference type="ARBA" id="ARBA00023180"/>
    </source>
</evidence>
<gene>
    <name evidence="21" type="ORF">CPB83DRAFT_203665</name>
</gene>
<comment type="catalytic activity">
    <reaction evidence="1">
        <text>Preferential release of a C-terminal arginine or lysine residue.</text>
        <dbReference type="EC" id="3.4.16.6"/>
    </reaction>
</comment>
<evidence type="ECO:0000256" key="16">
    <source>
        <dbReference type="ARBA" id="ARBA00040403"/>
    </source>
</evidence>
<accession>A0A9P6ETI9</accession>
<dbReference type="OrthoDB" id="443318at2759"/>
<evidence type="ECO:0000256" key="10">
    <source>
        <dbReference type="ARBA" id="ARBA00022989"/>
    </source>
</evidence>
<evidence type="ECO:0000256" key="15">
    <source>
        <dbReference type="ARBA" id="ARBA00038895"/>
    </source>
</evidence>
<evidence type="ECO:0000256" key="12">
    <source>
        <dbReference type="ARBA" id="ARBA00023136"/>
    </source>
</evidence>
<dbReference type="Pfam" id="PF00450">
    <property type="entry name" value="Peptidase_S10"/>
    <property type="match status" value="1"/>
</dbReference>
<dbReference type="GO" id="GO:0006915">
    <property type="term" value="P:apoptotic process"/>
    <property type="evidence" value="ECO:0007669"/>
    <property type="project" value="UniProtKB-KW"/>
</dbReference>
<keyword evidence="7" id="KW-0053">Apoptosis</keyword>
<keyword evidence="13" id="KW-0325">Glycoprotein</keyword>
<dbReference type="FunFam" id="3.40.50.1820:FF:000121">
    <property type="entry name" value="Carboxypeptidase D"/>
    <property type="match status" value="1"/>
</dbReference>
<keyword evidence="12 19" id="KW-0472">Membrane</keyword>
<protein>
    <recommendedName>
        <fullName evidence="17">Pheromone-processing carboxypeptidase KEX1</fullName>
        <ecNumber evidence="15">3.4.16.6</ecNumber>
    </recommendedName>
    <alternativeName>
        <fullName evidence="18">Carboxypeptidase D</fullName>
    </alternativeName>
    <alternativeName>
        <fullName evidence="16">Pheromone-processing carboxypeptidase kex1</fullName>
    </alternativeName>
</protein>
<keyword evidence="9" id="KW-0378">Hydrolase</keyword>
<evidence type="ECO:0000256" key="3">
    <source>
        <dbReference type="ARBA" id="ARBA00009431"/>
    </source>
</evidence>
<dbReference type="PANTHER" id="PTHR11802:SF190">
    <property type="entry name" value="PHEROMONE-PROCESSING CARBOXYPEPTIDASE KEX1"/>
    <property type="match status" value="1"/>
</dbReference>
<comment type="similarity">
    <text evidence="3">Belongs to the peptidase S10 family.</text>
</comment>
<evidence type="ECO:0000256" key="11">
    <source>
        <dbReference type="ARBA" id="ARBA00023034"/>
    </source>
</evidence>
<evidence type="ECO:0000256" key="2">
    <source>
        <dbReference type="ARBA" id="ARBA00004393"/>
    </source>
</evidence>
<dbReference type="GO" id="GO:0005802">
    <property type="term" value="C:trans-Golgi network"/>
    <property type="evidence" value="ECO:0007669"/>
    <property type="project" value="TreeGrafter"/>
</dbReference>
<keyword evidence="22" id="KW-1185">Reference proteome</keyword>
<evidence type="ECO:0000256" key="7">
    <source>
        <dbReference type="ARBA" id="ARBA00022703"/>
    </source>
</evidence>
<evidence type="ECO:0000256" key="8">
    <source>
        <dbReference type="ARBA" id="ARBA00022729"/>
    </source>
</evidence>
<comment type="caution">
    <text evidence="21">The sequence shown here is derived from an EMBL/GenBank/DDBJ whole genome shotgun (WGS) entry which is preliminary data.</text>
</comment>
<dbReference type="InterPro" id="IPR029058">
    <property type="entry name" value="AB_hydrolase_fold"/>
</dbReference>
<sequence>MYHSWLKSAIYTLVSLLHLSMPSFAAPADIPSAASFYIPSIPYIHQHPNFHLEMYGGHLSADPNATRALATDVTAHLYFLMIKNRQTADKQRVMFWFNGGPGCSSFDGAMMEVGPWRWDGKSKHDFWVRPGGWEEYTTMVYVDQPPGTGFSFTKSGEFVHTVDVAQAYILEFIKNFYKVFPEYKTTYLAGESFAGQWIPYLADAILNSTLNIPLRGVAIGNGWIDAKSQYLTYLDFATKVGLIQEQSDTWKKIDEITQACSNVFDNLKGRNPIKIPECAHILPTIMHATPHKDMCTNIYDVRLEDTSPSCGMNWPPEMPAIKTFLAKPEVVSALHAEAHPGKWTECNRQVHAAFHELDTESSVTILPRILSQIPVLIFVGDQDMICNNLGLERMIKEMSWNKGTGLGTVQTQSYSVNSQPAGTWVSSRNLTYVKLFNASHMAPFDIPDITHDMMLRFMNFNFSSIMDGTARIPSAVGSSLKPIFIEGHDTGERTGTPTSTNTPQQSKAMWEAYYNAGSAALVLLMFSLVIGAFVYWRIRRKRIQLENTKVGMNEESIPLTSERGMGE</sequence>
<keyword evidence="6 19" id="KW-0812">Transmembrane</keyword>
<proteinExistence type="inferred from homology"/>
<comment type="function">
    <text evidence="14">Protease with a carboxypeptidase B-like function involved in the C-terminal processing of the lysine and arginine residues from protein precursors. Promotes cell fusion and is involved in the programmed cell death.</text>
</comment>
<dbReference type="AlphaFoldDB" id="A0A9P6ETI9"/>
<evidence type="ECO:0000313" key="22">
    <source>
        <dbReference type="Proteomes" id="UP000807306"/>
    </source>
</evidence>
<evidence type="ECO:0000256" key="1">
    <source>
        <dbReference type="ARBA" id="ARBA00001003"/>
    </source>
</evidence>
<evidence type="ECO:0000256" key="4">
    <source>
        <dbReference type="ARBA" id="ARBA00022645"/>
    </source>
</evidence>
<organism evidence="21 22">
    <name type="scientific">Crepidotus variabilis</name>
    <dbReference type="NCBI Taxonomy" id="179855"/>
    <lineage>
        <taxon>Eukaryota</taxon>
        <taxon>Fungi</taxon>
        <taxon>Dikarya</taxon>
        <taxon>Basidiomycota</taxon>
        <taxon>Agaricomycotina</taxon>
        <taxon>Agaricomycetes</taxon>
        <taxon>Agaricomycetidae</taxon>
        <taxon>Agaricales</taxon>
        <taxon>Agaricineae</taxon>
        <taxon>Crepidotaceae</taxon>
        <taxon>Crepidotus</taxon>
    </lineage>
</organism>
<reference evidence="21" key="1">
    <citation type="submission" date="2020-11" db="EMBL/GenBank/DDBJ databases">
        <authorList>
            <consortium name="DOE Joint Genome Institute"/>
            <person name="Ahrendt S."/>
            <person name="Riley R."/>
            <person name="Andreopoulos W."/>
            <person name="Labutti K."/>
            <person name="Pangilinan J."/>
            <person name="Ruiz-Duenas F.J."/>
            <person name="Barrasa J.M."/>
            <person name="Sanchez-Garcia M."/>
            <person name="Camarero S."/>
            <person name="Miyauchi S."/>
            <person name="Serrano A."/>
            <person name="Linde D."/>
            <person name="Babiker R."/>
            <person name="Drula E."/>
            <person name="Ayuso-Fernandez I."/>
            <person name="Pacheco R."/>
            <person name="Padilla G."/>
            <person name="Ferreira P."/>
            <person name="Barriuso J."/>
            <person name="Kellner H."/>
            <person name="Castanera R."/>
            <person name="Alfaro M."/>
            <person name="Ramirez L."/>
            <person name="Pisabarro A.G."/>
            <person name="Kuo A."/>
            <person name="Tritt A."/>
            <person name="Lipzen A."/>
            <person name="He G."/>
            <person name="Yan M."/>
            <person name="Ng V."/>
            <person name="Cullen D."/>
            <person name="Martin F."/>
            <person name="Rosso M.-N."/>
            <person name="Henrissat B."/>
            <person name="Hibbett D."/>
            <person name="Martinez A.T."/>
            <person name="Grigoriev I.V."/>
        </authorList>
    </citation>
    <scope>NUCLEOTIDE SEQUENCE</scope>
    <source>
        <strain evidence="21">CBS 506.95</strain>
    </source>
</reference>
<dbReference type="EMBL" id="MU157825">
    <property type="protein sequence ID" value="KAF9534582.1"/>
    <property type="molecule type" value="Genomic_DNA"/>
</dbReference>
<keyword evidence="11" id="KW-0333">Golgi apparatus</keyword>
<evidence type="ECO:0000256" key="14">
    <source>
        <dbReference type="ARBA" id="ARBA00037042"/>
    </source>
</evidence>
<dbReference type="SUPFAM" id="SSF53474">
    <property type="entry name" value="alpha/beta-Hydrolases"/>
    <property type="match status" value="1"/>
</dbReference>
<dbReference type="InterPro" id="IPR001563">
    <property type="entry name" value="Peptidase_S10"/>
</dbReference>
<dbReference type="PRINTS" id="PR00724">
    <property type="entry name" value="CRBOXYPTASEC"/>
</dbReference>
<keyword evidence="10 19" id="KW-1133">Transmembrane helix</keyword>
<dbReference type="CDD" id="cd12087">
    <property type="entry name" value="TM_EGFR-like"/>
    <property type="match status" value="1"/>
</dbReference>
<feature type="signal peptide" evidence="20">
    <location>
        <begin position="1"/>
        <end position="25"/>
    </location>
</feature>
<keyword evidence="5" id="KW-0645">Protease</keyword>
<evidence type="ECO:0000256" key="9">
    <source>
        <dbReference type="ARBA" id="ARBA00022801"/>
    </source>
</evidence>
<evidence type="ECO:0000256" key="18">
    <source>
        <dbReference type="ARBA" id="ARBA00042717"/>
    </source>
</evidence>
<dbReference type="Proteomes" id="UP000807306">
    <property type="component" value="Unassembled WGS sequence"/>
</dbReference>
<feature type="chain" id="PRO_5040479673" description="Pheromone-processing carboxypeptidase KEX1" evidence="20">
    <location>
        <begin position="26"/>
        <end position="567"/>
    </location>
</feature>